<dbReference type="Gene3D" id="3.30.300.30">
    <property type="match status" value="1"/>
</dbReference>
<dbReference type="PROSITE" id="PS00455">
    <property type="entry name" value="AMP_BINDING"/>
    <property type="match status" value="1"/>
</dbReference>
<dbReference type="GO" id="GO:0030729">
    <property type="term" value="F:acetoacetate-CoA ligase activity"/>
    <property type="evidence" value="ECO:0007669"/>
    <property type="project" value="InterPro"/>
</dbReference>
<dbReference type="Gene3D" id="3.40.50.12780">
    <property type="entry name" value="N-terminal domain of ligase-like"/>
    <property type="match status" value="1"/>
</dbReference>
<keyword evidence="2" id="KW-0436">Ligase</keyword>
<protein>
    <submittedName>
        <fullName evidence="6">Acetoacetyl-CoA synthetase</fullName>
    </submittedName>
</protein>
<proteinExistence type="inferred from homology"/>
<evidence type="ECO:0000313" key="6">
    <source>
        <dbReference type="EMBL" id="SDH15441.1"/>
    </source>
</evidence>
<gene>
    <name evidence="6" type="ORF">SAMN04488136_109121</name>
</gene>
<keyword evidence="3" id="KW-0547">Nucleotide-binding</keyword>
<evidence type="ECO:0000256" key="4">
    <source>
        <dbReference type="ARBA" id="ARBA00022840"/>
    </source>
</evidence>
<evidence type="ECO:0000256" key="1">
    <source>
        <dbReference type="ARBA" id="ARBA00006432"/>
    </source>
</evidence>
<evidence type="ECO:0000256" key="2">
    <source>
        <dbReference type="ARBA" id="ARBA00022598"/>
    </source>
</evidence>
<feature type="domain" description="AMP-dependent synthetase/ligase" evidence="5">
    <location>
        <begin position="112"/>
        <end position="484"/>
    </location>
</feature>
<dbReference type="InterPro" id="IPR042099">
    <property type="entry name" value="ANL_N_sf"/>
</dbReference>
<dbReference type="InterPro" id="IPR000873">
    <property type="entry name" value="AMP-dep_synth/lig_dom"/>
</dbReference>
<dbReference type="Proteomes" id="UP000198854">
    <property type="component" value="Unassembled WGS sequence"/>
</dbReference>
<dbReference type="InterPro" id="IPR005914">
    <property type="entry name" value="Acac_CoA_synth"/>
</dbReference>
<comment type="similarity">
    <text evidence="1">Belongs to the ATP-dependent AMP-binding enzyme family.</text>
</comment>
<dbReference type="NCBIfam" id="TIGR01217">
    <property type="entry name" value="ac_ac_CoA_syn"/>
    <property type="match status" value="1"/>
</dbReference>
<reference evidence="6 7" key="1">
    <citation type="submission" date="2016-10" db="EMBL/GenBank/DDBJ databases">
        <authorList>
            <person name="de Groot N.N."/>
        </authorList>
    </citation>
    <scope>NUCLEOTIDE SEQUENCE [LARGE SCALE GENOMIC DNA]</scope>
    <source>
        <strain evidence="6 7">CGMCC 1.10228</strain>
    </source>
</reference>
<name>A0A1G8A3K5_9VIBR</name>
<dbReference type="RefSeq" id="WP_093272782.1">
    <property type="nucleotide sequence ID" value="NZ_FNDD01000009.1"/>
</dbReference>
<evidence type="ECO:0000313" key="7">
    <source>
        <dbReference type="Proteomes" id="UP000198854"/>
    </source>
</evidence>
<dbReference type="PANTHER" id="PTHR42921:SF1">
    <property type="entry name" value="ACETOACETYL-COA SYNTHETASE"/>
    <property type="match status" value="1"/>
</dbReference>
<dbReference type="AlphaFoldDB" id="A0A1G8A3K5"/>
<dbReference type="Pfam" id="PF00501">
    <property type="entry name" value="AMP-binding"/>
    <property type="match status" value="1"/>
</dbReference>
<dbReference type="SUPFAM" id="SSF56801">
    <property type="entry name" value="Acetyl-CoA synthetase-like"/>
    <property type="match status" value="1"/>
</dbReference>
<dbReference type="OrthoDB" id="9803968at2"/>
<organism evidence="6 7">
    <name type="scientific">Vibrio xiamenensis</name>
    <dbReference type="NCBI Taxonomy" id="861298"/>
    <lineage>
        <taxon>Bacteria</taxon>
        <taxon>Pseudomonadati</taxon>
        <taxon>Pseudomonadota</taxon>
        <taxon>Gammaproteobacteria</taxon>
        <taxon>Vibrionales</taxon>
        <taxon>Vibrionaceae</taxon>
        <taxon>Vibrio</taxon>
    </lineage>
</organism>
<evidence type="ECO:0000256" key="3">
    <source>
        <dbReference type="ARBA" id="ARBA00022741"/>
    </source>
</evidence>
<dbReference type="InterPro" id="IPR020845">
    <property type="entry name" value="AMP-binding_CS"/>
</dbReference>
<dbReference type="NCBIfam" id="NF002937">
    <property type="entry name" value="PRK03584.1"/>
    <property type="match status" value="1"/>
</dbReference>
<dbReference type="STRING" id="861298.SAMN04488136_109121"/>
<keyword evidence="4" id="KW-0067">ATP-binding</keyword>
<evidence type="ECO:0000259" key="5">
    <source>
        <dbReference type="Pfam" id="PF00501"/>
    </source>
</evidence>
<accession>A0A1G8A3K5</accession>
<dbReference type="GO" id="GO:0006629">
    <property type="term" value="P:lipid metabolic process"/>
    <property type="evidence" value="ECO:0007669"/>
    <property type="project" value="InterPro"/>
</dbReference>
<dbReference type="PANTHER" id="PTHR42921">
    <property type="entry name" value="ACETOACETYL-COA SYNTHETASE"/>
    <property type="match status" value="1"/>
</dbReference>
<dbReference type="GO" id="GO:0005524">
    <property type="term" value="F:ATP binding"/>
    <property type="evidence" value="ECO:0007669"/>
    <property type="project" value="UniProtKB-KW"/>
</dbReference>
<sequence>MPNSRTDHLPHQPWQPSQQRVQDSNLKQFIQHINMQGEIITDYPSLHAWSVANSKEFWLEVWQFCDVIGFQGNCIFGEGIAKWQRFCSSRDTIWFPQSQLNYAENLLSYAFQTPDGIAIWFKNERGQTRKVTWQALCDQVSILQQWLKQNGVERGDVVAGYLPHLPETVAAMLATTSLGAIWTSTSPDFGVESVVERFGQVQPKILFCCNGYTFNGQSYLMESHNAELAAALPSVTNTCQIDYLQTGQDSLFGSEHFSDWESVLSGYLARGVEFERIGFNDPLFILYSSGTTGQPKCITHTVGGTILNHLKEHQLHCDIQPGDRVFYYTTCGWMMWNWHVSALASGATLVIYDGSPMTPMPSVLWELAQEAQVTLFGTSAKYLQTLQSSQFSPSQYFSLTTLKTICSTGSPLYPEQYDYVYANIKPDIHLASISGGTDICGCFVIGNPISAVYRGECQGPALGMDVCVFNSQGERVVGERGELVCCNSFPNQPLGFWHDDGERYHSTYWQRYENAWLQGDDVMQTEHGGMVFFGRSDAQLNVGGVRIGTAEIYRQVNKMRKVHDSIAASRLRGGHEILTLFVQLKAGEHLDENLKADIKLRLKTHCSPRHVPQEIYPISDTPKTRSGKLMEIALKQALNQQPIANLGALANPQVLDEVRALIKSSQ</sequence>
<dbReference type="EMBL" id="FNDD01000009">
    <property type="protein sequence ID" value="SDH15441.1"/>
    <property type="molecule type" value="Genomic_DNA"/>
</dbReference>
<dbReference type="InterPro" id="IPR045851">
    <property type="entry name" value="AMP-bd_C_sf"/>
</dbReference>
<keyword evidence="7" id="KW-1185">Reference proteome</keyword>